<feature type="domain" description="Sulfatase N-terminal" evidence="6">
    <location>
        <begin position="27"/>
        <end position="339"/>
    </location>
</feature>
<feature type="signal peptide" evidence="5">
    <location>
        <begin position="1"/>
        <end position="16"/>
    </location>
</feature>
<dbReference type="EMBL" id="SJPL01000001">
    <property type="protein sequence ID" value="TWT68852.1"/>
    <property type="molecule type" value="Genomic_DNA"/>
</dbReference>
<dbReference type="AlphaFoldDB" id="A0A5C5Y5X1"/>
<keyword evidence="2" id="KW-0479">Metal-binding</keyword>
<evidence type="ECO:0000259" key="6">
    <source>
        <dbReference type="Pfam" id="PF00884"/>
    </source>
</evidence>
<dbReference type="InterPro" id="IPR017850">
    <property type="entry name" value="Alkaline_phosphatase_core_sf"/>
</dbReference>
<evidence type="ECO:0000313" key="7">
    <source>
        <dbReference type="EMBL" id="TWT68852.1"/>
    </source>
</evidence>
<keyword evidence="4" id="KW-0106">Calcium</keyword>
<keyword evidence="8" id="KW-1185">Reference proteome</keyword>
<gene>
    <name evidence="7" type="primary">atsA_28</name>
    <name evidence="7" type="ORF">Pan14r_11350</name>
</gene>
<reference evidence="7 8" key="1">
    <citation type="submission" date="2019-02" db="EMBL/GenBank/DDBJ databases">
        <title>Deep-cultivation of Planctomycetes and their phenomic and genomic characterization uncovers novel biology.</title>
        <authorList>
            <person name="Wiegand S."/>
            <person name="Jogler M."/>
            <person name="Boedeker C."/>
            <person name="Pinto D."/>
            <person name="Vollmers J."/>
            <person name="Rivas-Marin E."/>
            <person name="Kohn T."/>
            <person name="Peeters S.H."/>
            <person name="Heuer A."/>
            <person name="Rast P."/>
            <person name="Oberbeckmann S."/>
            <person name="Bunk B."/>
            <person name="Jeske O."/>
            <person name="Meyerdierks A."/>
            <person name="Storesund J.E."/>
            <person name="Kallscheuer N."/>
            <person name="Luecker S."/>
            <person name="Lage O.M."/>
            <person name="Pohl T."/>
            <person name="Merkel B.J."/>
            <person name="Hornburger P."/>
            <person name="Mueller R.-W."/>
            <person name="Bruemmer F."/>
            <person name="Labrenz M."/>
            <person name="Spormann A.M."/>
            <person name="Op Den Camp H."/>
            <person name="Overmann J."/>
            <person name="Amann R."/>
            <person name="Jetten M.S.M."/>
            <person name="Mascher T."/>
            <person name="Medema M.H."/>
            <person name="Devos D.P."/>
            <person name="Kaster A.-K."/>
            <person name="Ovreas L."/>
            <person name="Rohde M."/>
            <person name="Galperin M.Y."/>
            <person name="Jogler C."/>
        </authorList>
    </citation>
    <scope>NUCLEOTIDE SEQUENCE [LARGE SCALE GENOMIC DNA]</scope>
    <source>
        <strain evidence="7 8">Pan14r</strain>
    </source>
</reference>
<evidence type="ECO:0000256" key="3">
    <source>
        <dbReference type="ARBA" id="ARBA00022801"/>
    </source>
</evidence>
<feature type="chain" id="PRO_5022714938" evidence="5">
    <location>
        <begin position="17"/>
        <end position="578"/>
    </location>
</feature>
<sequence length="578" mass="65789" precursor="true">MKRFVFTTLFSCYAFAAVSLVASERPPNVILILTDDQGYGDFGCHGHPALETPEMDRLYSDSVRMTDFHVDPTCSPTRAALMTGKYASRVGVWHTLQGRSMLRHNETTLAERFRDAGYRTGIFGKWHLGDAYPYRPQDRGFDETLIHGGGGIGQNPDYWGNTYFDDHYCRDGRWEKFNGYCTDVWFREATQFIERNQSEPFFCYLPLNAPHFWYRVPDRYAEPYLELGMEELRARFFGMIACIDANLGQLRDRLGELGIADNTILIFMNDNGHGGPTPGKPSPYAYHAGLRKWKGSPYDGGHRAACFVHWPNGGLTGGRDIPQLTAHFDLTPTLIDLCGLQPAAPNEIDGCSFAGLLHGEQVTWPDRTLCVHNPRVERPQMWLKSAVMTERWRLVEGKQLFDIQTDPGQANDIASKHPKVVEELRSKYLDWWSTLQPRFDEFCRVYIGAAQENPVKLTCHDWHSRSSLLTWNPDVIANRQQTNGWWTVQVERPGTYTFRLQELPDEAESTEPIRAERARLRIGAIDQELTIPANATSVEFNINLPAGPFTMMTWLIEDSGDSRGAPFVYVNRPDKSGQ</sequence>
<dbReference type="GO" id="GO:0046872">
    <property type="term" value="F:metal ion binding"/>
    <property type="evidence" value="ECO:0007669"/>
    <property type="project" value="UniProtKB-KW"/>
</dbReference>
<dbReference type="RefSeq" id="WP_145295527.1">
    <property type="nucleotide sequence ID" value="NZ_CP036319.1"/>
</dbReference>
<dbReference type="GO" id="GO:0004065">
    <property type="term" value="F:arylsulfatase activity"/>
    <property type="evidence" value="ECO:0007669"/>
    <property type="project" value="UniProtKB-EC"/>
</dbReference>
<comment type="caution">
    <text evidence="7">The sequence shown here is derived from an EMBL/GenBank/DDBJ whole genome shotgun (WGS) entry which is preliminary data.</text>
</comment>
<dbReference type="Proteomes" id="UP000317238">
    <property type="component" value="Unassembled WGS sequence"/>
</dbReference>
<dbReference type="OrthoDB" id="9783154at2"/>
<keyword evidence="3 7" id="KW-0378">Hydrolase</keyword>
<evidence type="ECO:0000256" key="5">
    <source>
        <dbReference type="SAM" id="SignalP"/>
    </source>
</evidence>
<evidence type="ECO:0000256" key="1">
    <source>
        <dbReference type="ARBA" id="ARBA00008779"/>
    </source>
</evidence>
<organism evidence="7 8">
    <name type="scientific">Crateriforma conspicua</name>
    <dbReference type="NCBI Taxonomy" id="2527996"/>
    <lineage>
        <taxon>Bacteria</taxon>
        <taxon>Pseudomonadati</taxon>
        <taxon>Planctomycetota</taxon>
        <taxon>Planctomycetia</taxon>
        <taxon>Planctomycetales</taxon>
        <taxon>Planctomycetaceae</taxon>
        <taxon>Crateriforma</taxon>
    </lineage>
</organism>
<dbReference type="InterPro" id="IPR000917">
    <property type="entry name" value="Sulfatase_N"/>
</dbReference>
<dbReference type="PROSITE" id="PS00523">
    <property type="entry name" value="SULFATASE_1"/>
    <property type="match status" value="1"/>
</dbReference>
<dbReference type="Pfam" id="PF00884">
    <property type="entry name" value="Sulfatase"/>
    <property type="match status" value="1"/>
</dbReference>
<evidence type="ECO:0000313" key="8">
    <source>
        <dbReference type="Proteomes" id="UP000317238"/>
    </source>
</evidence>
<dbReference type="FunFam" id="3.40.720.10:FF:000070">
    <property type="entry name" value="Arylsulfatase A"/>
    <property type="match status" value="1"/>
</dbReference>
<evidence type="ECO:0000256" key="4">
    <source>
        <dbReference type="ARBA" id="ARBA00022837"/>
    </source>
</evidence>
<dbReference type="InterPro" id="IPR024607">
    <property type="entry name" value="Sulfatase_CS"/>
</dbReference>
<protein>
    <submittedName>
        <fullName evidence="7">Arylsulfatase</fullName>
        <ecNumber evidence="7">3.1.6.1</ecNumber>
    </submittedName>
</protein>
<dbReference type="PANTHER" id="PTHR42693:SF53">
    <property type="entry name" value="ENDO-4-O-SULFATASE"/>
    <property type="match status" value="1"/>
</dbReference>
<dbReference type="InterPro" id="IPR050738">
    <property type="entry name" value="Sulfatase"/>
</dbReference>
<dbReference type="EC" id="3.1.6.1" evidence="7"/>
<dbReference type="PANTHER" id="PTHR42693">
    <property type="entry name" value="ARYLSULFATASE FAMILY MEMBER"/>
    <property type="match status" value="1"/>
</dbReference>
<name>A0A5C5Y5X1_9PLAN</name>
<keyword evidence="5" id="KW-0732">Signal</keyword>
<dbReference type="Gene3D" id="3.30.1120.10">
    <property type="match status" value="1"/>
</dbReference>
<evidence type="ECO:0000256" key="2">
    <source>
        <dbReference type="ARBA" id="ARBA00022723"/>
    </source>
</evidence>
<dbReference type="SUPFAM" id="SSF53649">
    <property type="entry name" value="Alkaline phosphatase-like"/>
    <property type="match status" value="1"/>
</dbReference>
<dbReference type="Gene3D" id="3.40.720.10">
    <property type="entry name" value="Alkaline Phosphatase, subunit A"/>
    <property type="match status" value="1"/>
</dbReference>
<proteinExistence type="inferred from homology"/>
<dbReference type="CDD" id="cd16146">
    <property type="entry name" value="ARS_like"/>
    <property type="match status" value="1"/>
</dbReference>
<accession>A0A5C5Y5X1</accession>
<comment type="similarity">
    <text evidence="1">Belongs to the sulfatase family.</text>
</comment>